<dbReference type="InParanoid" id="A0A0H2RK92"/>
<evidence type="ECO:0000313" key="3">
    <source>
        <dbReference type="EMBL" id="KLO09883.1"/>
    </source>
</evidence>
<feature type="domain" description="DUF6699" evidence="2">
    <location>
        <begin position="105"/>
        <end position="240"/>
    </location>
</feature>
<accession>A0A0H2RK92</accession>
<dbReference type="InterPro" id="IPR046522">
    <property type="entry name" value="DUF6699"/>
</dbReference>
<reference evidence="3 4" key="1">
    <citation type="submission" date="2015-04" db="EMBL/GenBank/DDBJ databases">
        <title>Complete genome sequence of Schizopora paradoxa KUC8140, a cosmopolitan wood degrader in East Asia.</title>
        <authorList>
            <consortium name="DOE Joint Genome Institute"/>
            <person name="Min B."/>
            <person name="Park H."/>
            <person name="Jang Y."/>
            <person name="Kim J.-J."/>
            <person name="Kim K.H."/>
            <person name="Pangilinan J."/>
            <person name="Lipzen A."/>
            <person name="Riley R."/>
            <person name="Grigoriev I.V."/>
            <person name="Spatafora J.W."/>
            <person name="Choi I.-G."/>
        </authorList>
    </citation>
    <scope>NUCLEOTIDE SEQUENCE [LARGE SCALE GENOMIC DNA]</scope>
    <source>
        <strain evidence="3 4">KUC8140</strain>
    </source>
</reference>
<dbReference type="Pfam" id="PF20415">
    <property type="entry name" value="DUF6699"/>
    <property type="match status" value="1"/>
</dbReference>
<evidence type="ECO:0000256" key="1">
    <source>
        <dbReference type="SAM" id="MobiDB-lite"/>
    </source>
</evidence>
<evidence type="ECO:0000259" key="2">
    <source>
        <dbReference type="Pfam" id="PF20415"/>
    </source>
</evidence>
<organism evidence="3 4">
    <name type="scientific">Schizopora paradoxa</name>
    <dbReference type="NCBI Taxonomy" id="27342"/>
    <lineage>
        <taxon>Eukaryota</taxon>
        <taxon>Fungi</taxon>
        <taxon>Dikarya</taxon>
        <taxon>Basidiomycota</taxon>
        <taxon>Agaricomycotina</taxon>
        <taxon>Agaricomycetes</taxon>
        <taxon>Hymenochaetales</taxon>
        <taxon>Schizoporaceae</taxon>
        <taxon>Schizopora</taxon>
    </lineage>
</organism>
<dbReference type="Proteomes" id="UP000053477">
    <property type="component" value="Unassembled WGS sequence"/>
</dbReference>
<evidence type="ECO:0000313" key="4">
    <source>
        <dbReference type="Proteomes" id="UP000053477"/>
    </source>
</evidence>
<dbReference type="EMBL" id="KQ086042">
    <property type="protein sequence ID" value="KLO09883.1"/>
    <property type="molecule type" value="Genomic_DNA"/>
</dbReference>
<dbReference type="OrthoDB" id="3242468at2759"/>
<dbReference type="AlphaFoldDB" id="A0A0H2RK92"/>
<proteinExistence type="predicted"/>
<protein>
    <recommendedName>
        <fullName evidence="2">DUF6699 domain-containing protein</fullName>
    </recommendedName>
</protein>
<sequence>MPSVVRIPMPSSSRKRSNSFSSGGFGQPMETGRMTPSIGHHRSGSSNPPPMPSLDRRSSTTSSSSSHVHFVDRASLNSSATSLSQSQSRLKIHRTIACSPGMPALVFDVIHKPSHSNILAAQTMAPVAPHALNLPATMPRVSQLTLTIPGLPWQVRVTSTTNPLHAITNLDVVESVYSSLRVPVSRREWEALGHNSKSQLRITDAYGKRCAQTRDWENGVRRCDFLLGRTILVGIESKADGSHELIFTK</sequence>
<name>A0A0H2RK92_9AGAM</name>
<keyword evidence="4" id="KW-1185">Reference proteome</keyword>
<gene>
    <name evidence="3" type="ORF">SCHPADRAFT_892769</name>
</gene>
<feature type="region of interest" description="Disordered" evidence="1">
    <location>
        <begin position="1"/>
        <end position="70"/>
    </location>
</feature>